<evidence type="ECO:0000259" key="9">
    <source>
        <dbReference type="PROSITE" id="PS50102"/>
    </source>
</evidence>
<evidence type="ECO:0000256" key="5">
    <source>
        <dbReference type="ARBA" id="ARBA00022884"/>
    </source>
</evidence>
<evidence type="ECO:0000256" key="8">
    <source>
        <dbReference type="SAM" id="MobiDB-lite"/>
    </source>
</evidence>
<organism evidence="10 11">
    <name type="scientific">Glonium stellatum</name>
    <dbReference type="NCBI Taxonomy" id="574774"/>
    <lineage>
        <taxon>Eukaryota</taxon>
        <taxon>Fungi</taxon>
        <taxon>Dikarya</taxon>
        <taxon>Ascomycota</taxon>
        <taxon>Pezizomycotina</taxon>
        <taxon>Dothideomycetes</taxon>
        <taxon>Pleosporomycetidae</taxon>
        <taxon>Gloniales</taxon>
        <taxon>Gloniaceae</taxon>
        <taxon>Glonium</taxon>
    </lineage>
</organism>
<feature type="compositionally biased region" description="Polar residues" evidence="8">
    <location>
        <begin position="120"/>
        <end position="137"/>
    </location>
</feature>
<dbReference type="Gene3D" id="3.30.70.330">
    <property type="match status" value="2"/>
</dbReference>
<feature type="compositionally biased region" description="Acidic residues" evidence="8">
    <location>
        <begin position="85"/>
        <end position="98"/>
    </location>
</feature>
<dbReference type="AlphaFoldDB" id="A0A8E2F7X6"/>
<evidence type="ECO:0000256" key="3">
    <source>
        <dbReference type="ARBA" id="ARBA00007077"/>
    </source>
</evidence>
<dbReference type="GO" id="GO:0019843">
    <property type="term" value="F:rRNA binding"/>
    <property type="evidence" value="ECO:0007669"/>
    <property type="project" value="TreeGrafter"/>
</dbReference>
<feature type="compositionally biased region" description="Basic and acidic residues" evidence="8">
    <location>
        <begin position="223"/>
        <end position="232"/>
    </location>
</feature>
<comment type="function">
    <text evidence="1">Involved in pre-25S rRNA processing.</text>
</comment>
<dbReference type="GO" id="GO:0005730">
    <property type="term" value="C:nucleolus"/>
    <property type="evidence" value="ECO:0007669"/>
    <property type="project" value="UniProtKB-SubCell"/>
</dbReference>
<feature type="region of interest" description="Disordered" evidence="8">
    <location>
        <begin position="40"/>
        <end position="232"/>
    </location>
</feature>
<feature type="compositionally biased region" description="Basic residues" evidence="8">
    <location>
        <begin position="558"/>
        <end position="571"/>
    </location>
</feature>
<dbReference type="EMBL" id="KV748956">
    <property type="protein sequence ID" value="OCL11933.1"/>
    <property type="molecule type" value="Genomic_DNA"/>
</dbReference>
<evidence type="ECO:0000256" key="4">
    <source>
        <dbReference type="ARBA" id="ARBA00015520"/>
    </source>
</evidence>
<dbReference type="InterPro" id="IPR000504">
    <property type="entry name" value="RRM_dom"/>
</dbReference>
<feature type="compositionally biased region" description="Low complexity" evidence="8">
    <location>
        <begin position="472"/>
        <end position="483"/>
    </location>
</feature>
<feature type="compositionally biased region" description="Acidic residues" evidence="8">
    <location>
        <begin position="68"/>
        <end position="77"/>
    </location>
</feature>
<dbReference type="SMART" id="SM00360">
    <property type="entry name" value="RRM"/>
    <property type="match status" value="2"/>
</dbReference>
<feature type="compositionally biased region" description="Polar residues" evidence="8">
    <location>
        <begin position="52"/>
        <end position="61"/>
    </location>
</feature>
<dbReference type="Pfam" id="PF00076">
    <property type="entry name" value="RRM_1"/>
    <property type="match status" value="1"/>
</dbReference>
<dbReference type="InterPro" id="IPR035979">
    <property type="entry name" value="RBD_domain_sf"/>
</dbReference>
<evidence type="ECO:0000256" key="7">
    <source>
        <dbReference type="PROSITE-ProRule" id="PRU00176"/>
    </source>
</evidence>
<feature type="compositionally biased region" description="Polar residues" evidence="8">
    <location>
        <begin position="8"/>
        <end position="17"/>
    </location>
</feature>
<evidence type="ECO:0000256" key="2">
    <source>
        <dbReference type="ARBA" id="ARBA00004604"/>
    </source>
</evidence>
<dbReference type="InterPro" id="IPR012677">
    <property type="entry name" value="Nucleotide-bd_a/b_plait_sf"/>
</dbReference>
<gene>
    <name evidence="10" type="ORF">AOQ84DRAFT_335121</name>
</gene>
<dbReference type="Proteomes" id="UP000250140">
    <property type="component" value="Unassembled WGS sequence"/>
</dbReference>
<feature type="region of interest" description="Disordered" evidence="8">
    <location>
        <begin position="464"/>
        <end position="586"/>
    </location>
</feature>
<dbReference type="PANTHER" id="PTHR23236">
    <property type="entry name" value="EUKARYOTIC TRANSLATION INITIATION FACTOR 4B/4H"/>
    <property type="match status" value="1"/>
</dbReference>
<comment type="similarity">
    <text evidence="3">Belongs to the RRM RBM34 family.</text>
</comment>
<feature type="compositionally biased region" description="Basic and acidic residues" evidence="8">
    <location>
        <begin position="154"/>
        <end position="176"/>
    </location>
</feature>
<dbReference type="PANTHER" id="PTHR23236:SF25">
    <property type="entry name" value="RNA-BINDING PROTEIN 34"/>
    <property type="match status" value="1"/>
</dbReference>
<dbReference type="SUPFAM" id="SSF54928">
    <property type="entry name" value="RNA-binding domain, RBD"/>
    <property type="match status" value="2"/>
</dbReference>
<dbReference type="GO" id="GO:0000463">
    <property type="term" value="P:maturation of LSU-rRNA from tricistronic rRNA transcript (SSU-rRNA, 5.8S rRNA, LSU-rRNA)"/>
    <property type="evidence" value="ECO:0007669"/>
    <property type="project" value="TreeGrafter"/>
</dbReference>
<keyword evidence="5 7" id="KW-0694">RNA-binding</keyword>
<dbReference type="PROSITE" id="PS50102">
    <property type="entry name" value="RRM"/>
    <property type="match status" value="1"/>
</dbReference>
<sequence>MAKKTGNRVESSKSTGPSKALPFVADGKVVDPALASLFASSLGPVEHPPKSRYQSIPPKSTKSTKEEADNEEDDEDLSTVSSESREDDEEMEDLEDDFSSIAEHSGGGEETGGTKLWSEENMQLNPVESLVNGTQSRPQKKRKRGSNEEELEEVYMRKLAREEAKEEAKLQPDHLTKRLKPMNEGDNGADKHGPDLINGEDGPSTQSEASDEETPDEETYSIPKHETLTLSKDAEELEKASRTVFLGNVSSEAITSKSAKKTLLRHLASFIPSLPAHTPPHKVESLRFRSTAFASAMPKKAAFAKKEVMNATTKSTNAYAVYSTQVTAREAAKRLNGTVVLDRHLRVDEVAHPAKVDHRRCVFVGNLGFVDDESAIQAAEEREGQKKSKKKEPGDVEEGLWVQFSKAGTVESVRVVRDSKTRVGKGIAYVQFTDENGVEAALQFNDKKFPPLLPRKLRVVRAKGIKCNTKQSPSSSARPNSKSVYNPKVSPQERSMRGRASKLLGRAGAAQVRHGQRSFSKPGYPGSTSLKAPEAFVFEGHRASSKQGTSGLKLGGSGRKKGTKPKTRSSKRGAAWKTSGKSKLEK</sequence>
<comment type="subcellular location">
    <subcellularLocation>
        <location evidence="2">Nucleus</location>
        <location evidence="2">Nucleolus</location>
    </subcellularLocation>
</comment>
<accession>A0A8E2F7X6</accession>
<evidence type="ECO:0000313" key="11">
    <source>
        <dbReference type="Proteomes" id="UP000250140"/>
    </source>
</evidence>
<proteinExistence type="inferred from homology"/>
<feature type="compositionally biased region" description="Acidic residues" evidence="8">
    <location>
        <begin position="209"/>
        <end position="219"/>
    </location>
</feature>
<keyword evidence="6" id="KW-0539">Nucleus</keyword>
<feature type="region of interest" description="Disordered" evidence="8">
    <location>
        <begin position="1"/>
        <end position="24"/>
    </location>
</feature>
<evidence type="ECO:0000256" key="1">
    <source>
        <dbReference type="ARBA" id="ARBA00002475"/>
    </source>
</evidence>
<protein>
    <recommendedName>
        <fullName evidence="4">Nucleolar protein 12</fullName>
    </recommendedName>
</protein>
<keyword evidence="11" id="KW-1185">Reference proteome</keyword>
<name>A0A8E2F7X6_9PEZI</name>
<evidence type="ECO:0000256" key="6">
    <source>
        <dbReference type="ARBA" id="ARBA00023242"/>
    </source>
</evidence>
<dbReference type="OrthoDB" id="442677at2759"/>
<reference evidence="10 11" key="1">
    <citation type="journal article" date="2016" name="Nat. Commun.">
        <title>Ectomycorrhizal ecology is imprinted in the genome of the dominant symbiotic fungus Cenococcum geophilum.</title>
        <authorList>
            <consortium name="DOE Joint Genome Institute"/>
            <person name="Peter M."/>
            <person name="Kohler A."/>
            <person name="Ohm R.A."/>
            <person name="Kuo A."/>
            <person name="Krutzmann J."/>
            <person name="Morin E."/>
            <person name="Arend M."/>
            <person name="Barry K.W."/>
            <person name="Binder M."/>
            <person name="Choi C."/>
            <person name="Clum A."/>
            <person name="Copeland A."/>
            <person name="Grisel N."/>
            <person name="Haridas S."/>
            <person name="Kipfer T."/>
            <person name="LaButti K."/>
            <person name="Lindquist E."/>
            <person name="Lipzen A."/>
            <person name="Maire R."/>
            <person name="Meier B."/>
            <person name="Mihaltcheva S."/>
            <person name="Molinier V."/>
            <person name="Murat C."/>
            <person name="Poggeler S."/>
            <person name="Quandt C.A."/>
            <person name="Sperisen C."/>
            <person name="Tritt A."/>
            <person name="Tisserant E."/>
            <person name="Crous P.W."/>
            <person name="Henrissat B."/>
            <person name="Nehls U."/>
            <person name="Egli S."/>
            <person name="Spatafora J.W."/>
            <person name="Grigoriev I.V."/>
            <person name="Martin F.M."/>
        </authorList>
    </citation>
    <scope>NUCLEOTIDE SEQUENCE [LARGE SCALE GENOMIC DNA]</scope>
    <source>
        <strain evidence="10 11">CBS 207.34</strain>
    </source>
</reference>
<feature type="domain" description="RRM" evidence="9">
    <location>
        <begin position="360"/>
        <end position="464"/>
    </location>
</feature>
<evidence type="ECO:0000313" key="10">
    <source>
        <dbReference type="EMBL" id="OCL11933.1"/>
    </source>
</evidence>